<name>A0A644YPR0_9ZZZZ</name>
<dbReference type="AlphaFoldDB" id="A0A644YPR0"/>
<accession>A0A644YPR0</accession>
<organism evidence="1">
    <name type="scientific">bioreactor metagenome</name>
    <dbReference type="NCBI Taxonomy" id="1076179"/>
    <lineage>
        <taxon>unclassified sequences</taxon>
        <taxon>metagenomes</taxon>
        <taxon>ecological metagenomes</taxon>
    </lineage>
</organism>
<reference evidence="1" key="1">
    <citation type="submission" date="2019-08" db="EMBL/GenBank/DDBJ databases">
        <authorList>
            <person name="Kucharzyk K."/>
            <person name="Murdoch R.W."/>
            <person name="Higgins S."/>
            <person name="Loffler F."/>
        </authorList>
    </citation>
    <scope>NUCLEOTIDE SEQUENCE</scope>
</reference>
<proteinExistence type="predicted"/>
<protein>
    <submittedName>
        <fullName evidence="1">Uncharacterized protein</fullName>
    </submittedName>
</protein>
<evidence type="ECO:0000313" key="1">
    <source>
        <dbReference type="EMBL" id="MPM30267.1"/>
    </source>
</evidence>
<gene>
    <name evidence="1" type="ORF">SDC9_76815</name>
</gene>
<sequence length="68" mass="7986">MLPSCERCIEVCFWGNKNADIEVIIYFTRHVFRVSDFFDGKPSFLSKLLYLLCYSTTSCIFAMQKFVL</sequence>
<comment type="caution">
    <text evidence="1">The sequence shown here is derived from an EMBL/GenBank/DDBJ whole genome shotgun (WGS) entry which is preliminary data.</text>
</comment>
<dbReference type="EMBL" id="VSSQ01005741">
    <property type="protein sequence ID" value="MPM30267.1"/>
    <property type="molecule type" value="Genomic_DNA"/>
</dbReference>